<feature type="domain" description="Globin" evidence="8">
    <location>
        <begin position="18"/>
        <end position="177"/>
    </location>
</feature>
<dbReference type="GO" id="GO:0020037">
    <property type="term" value="F:heme binding"/>
    <property type="evidence" value="ECO:0007669"/>
    <property type="project" value="InterPro"/>
</dbReference>
<evidence type="ECO:0000256" key="5">
    <source>
        <dbReference type="ARBA" id="ARBA00023004"/>
    </source>
</evidence>
<dbReference type="InterPro" id="IPR000971">
    <property type="entry name" value="Globin"/>
</dbReference>
<dbReference type="InterPro" id="IPR009050">
    <property type="entry name" value="Globin-like_sf"/>
</dbReference>
<evidence type="ECO:0000256" key="7">
    <source>
        <dbReference type="SAM" id="MobiDB-lite"/>
    </source>
</evidence>
<dbReference type="PROSITE" id="PS01033">
    <property type="entry name" value="GLOBIN"/>
    <property type="match status" value="1"/>
</dbReference>
<proteinExistence type="inferred from homology"/>
<keyword evidence="1 6" id="KW-0813">Transport</keyword>
<dbReference type="Gene3D" id="1.10.490.10">
    <property type="entry name" value="Globins"/>
    <property type="match status" value="1"/>
</dbReference>
<protein>
    <recommendedName>
        <fullName evidence="8">Globin domain-containing protein</fullName>
    </recommendedName>
</protein>
<dbReference type="FunCoup" id="A0A6L2PD32">
    <property type="interactions" value="65"/>
</dbReference>
<evidence type="ECO:0000256" key="6">
    <source>
        <dbReference type="RuleBase" id="RU000356"/>
    </source>
</evidence>
<dbReference type="PANTHER" id="PTHR47217">
    <property type="entry name" value="GLOBIN-LIKE PROTEIN"/>
    <property type="match status" value="1"/>
</dbReference>
<comment type="similarity">
    <text evidence="6">Belongs to the globin family.</text>
</comment>
<feature type="compositionally biased region" description="Low complexity" evidence="7">
    <location>
        <begin position="10"/>
        <end position="21"/>
    </location>
</feature>
<evidence type="ECO:0000256" key="1">
    <source>
        <dbReference type="ARBA" id="ARBA00022448"/>
    </source>
</evidence>
<evidence type="ECO:0000256" key="2">
    <source>
        <dbReference type="ARBA" id="ARBA00022617"/>
    </source>
</evidence>
<keyword evidence="4" id="KW-0479">Metal-binding</keyword>
<name>A0A6L2PD32_COPFO</name>
<dbReference type="EMBL" id="BLKM01000223">
    <property type="protein sequence ID" value="GFG30463.1"/>
    <property type="molecule type" value="Genomic_DNA"/>
</dbReference>
<dbReference type="AlphaFoldDB" id="A0A6L2PD32"/>
<comment type="caution">
    <text evidence="9">The sequence shown here is derived from an EMBL/GenBank/DDBJ whole genome shotgun (WGS) entry which is preliminary data.</text>
</comment>
<evidence type="ECO:0000259" key="8">
    <source>
        <dbReference type="PROSITE" id="PS01033"/>
    </source>
</evidence>
<evidence type="ECO:0000313" key="10">
    <source>
        <dbReference type="Proteomes" id="UP000502823"/>
    </source>
</evidence>
<sequence length="207" mass="23094">MSAQKDDANLDTPDPTTGLTPRQRQFVVDTWGVVKPNAKEAGVEMFTRLFEAHPQYQKLFPNFEGLTLSELRTSKKLAAHATNVMYSLASVIDNLDDPECLKELLIKLGKNHGRRPRIGADATLKRETWKPADISGRGCLEEDSRCSVQGYISGAEGMWCVKREVIVVLIAIVSVMHNVATLNNKRAEPSSAQFWFRECLSLTDVCN</sequence>
<dbReference type="Pfam" id="PF00042">
    <property type="entry name" value="Globin"/>
    <property type="match status" value="1"/>
</dbReference>
<evidence type="ECO:0000256" key="3">
    <source>
        <dbReference type="ARBA" id="ARBA00022621"/>
    </source>
</evidence>
<dbReference type="Proteomes" id="UP000502823">
    <property type="component" value="Unassembled WGS sequence"/>
</dbReference>
<dbReference type="GO" id="GO:0046872">
    <property type="term" value="F:metal ion binding"/>
    <property type="evidence" value="ECO:0007669"/>
    <property type="project" value="UniProtKB-KW"/>
</dbReference>
<keyword evidence="3 6" id="KW-0561">Oxygen transport</keyword>
<reference evidence="10" key="1">
    <citation type="submission" date="2020-01" db="EMBL/GenBank/DDBJ databases">
        <title>Draft genome sequence of the Termite Coptotermes fromosanus.</title>
        <authorList>
            <person name="Itakura S."/>
            <person name="Yosikawa Y."/>
            <person name="Umezawa K."/>
        </authorList>
    </citation>
    <scope>NUCLEOTIDE SEQUENCE [LARGE SCALE GENOMIC DNA]</scope>
</reference>
<dbReference type="InterPro" id="IPR044399">
    <property type="entry name" value="Mb-like_M"/>
</dbReference>
<keyword evidence="2 6" id="KW-0349">Heme</keyword>
<dbReference type="InterPro" id="IPR012292">
    <property type="entry name" value="Globin/Proto"/>
</dbReference>
<dbReference type="OrthoDB" id="436496at2759"/>
<organism evidence="9 10">
    <name type="scientific">Coptotermes formosanus</name>
    <name type="common">Formosan subterranean termite</name>
    <dbReference type="NCBI Taxonomy" id="36987"/>
    <lineage>
        <taxon>Eukaryota</taxon>
        <taxon>Metazoa</taxon>
        <taxon>Ecdysozoa</taxon>
        <taxon>Arthropoda</taxon>
        <taxon>Hexapoda</taxon>
        <taxon>Insecta</taxon>
        <taxon>Pterygota</taxon>
        <taxon>Neoptera</taxon>
        <taxon>Polyneoptera</taxon>
        <taxon>Dictyoptera</taxon>
        <taxon>Blattodea</taxon>
        <taxon>Blattoidea</taxon>
        <taxon>Termitoidae</taxon>
        <taxon>Rhinotermitidae</taxon>
        <taxon>Coptotermes</taxon>
    </lineage>
</organism>
<evidence type="ECO:0000256" key="4">
    <source>
        <dbReference type="ARBA" id="ARBA00022723"/>
    </source>
</evidence>
<dbReference type="InParanoid" id="A0A6L2PD32"/>
<evidence type="ECO:0000313" key="9">
    <source>
        <dbReference type="EMBL" id="GFG30463.1"/>
    </source>
</evidence>
<dbReference type="PANTHER" id="PTHR47217:SF1">
    <property type="entry name" value="GLOBIN-LIKE PROTEIN"/>
    <property type="match status" value="1"/>
</dbReference>
<keyword evidence="5" id="KW-0408">Iron</keyword>
<dbReference type="CDD" id="cd01040">
    <property type="entry name" value="Mb-like"/>
    <property type="match status" value="1"/>
</dbReference>
<gene>
    <name evidence="9" type="ORF">Cfor_09306</name>
</gene>
<keyword evidence="10" id="KW-1185">Reference proteome</keyword>
<accession>A0A6L2PD32</accession>
<feature type="region of interest" description="Disordered" evidence="7">
    <location>
        <begin position="1"/>
        <end position="21"/>
    </location>
</feature>
<dbReference type="SUPFAM" id="SSF46458">
    <property type="entry name" value="Globin-like"/>
    <property type="match status" value="1"/>
</dbReference>
<dbReference type="GO" id="GO:0005344">
    <property type="term" value="F:oxygen carrier activity"/>
    <property type="evidence" value="ECO:0007669"/>
    <property type="project" value="UniProtKB-KW"/>
</dbReference>
<dbReference type="GO" id="GO:0019825">
    <property type="term" value="F:oxygen binding"/>
    <property type="evidence" value="ECO:0007669"/>
    <property type="project" value="InterPro"/>
</dbReference>